<evidence type="ECO:0000256" key="1">
    <source>
        <dbReference type="SAM" id="Phobius"/>
    </source>
</evidence>
<protein>
    <submittedName>
        <fullName evidence="2">Uncharacterized protein</fullName>
    </submittedName>
</protein>
<keyword evidence="1" id="KW-0472">Membrane</keyword>
<dbReference type="EMBL" id="MDVB01000010">
    <property type="protein sequence ID" value="PIT17814.1"/>
    <property type="molecule type" value="Genomic_DNA"/>
</dbReference>
<keyword evidence="1" id="KW-0812">Transmembrane</keyword>
<name>A0A2N9WW62_9NEIS</name>
<organism evidence="2 3">
    <name type="scientific">Snodgrassella alvi</name>
    <dbReference type="NCBI Taxonomy" id="1196083"/>
    <lineage>
        <taxon>Bacteria</taxon>
        <taxon>Pseudomonadati</taxon>
        <taxon>Pseudomonadota</taxon>
        <taxon>Betaproteobacteria</taxon>
        <taxon>Neisseriales</taxon>
        <taxon>Neisseriaceae</taxon>
        <taxon>Snodgrassella</taxon>
    </lineage>
</organism>
<reference evidence="2 3" key="1">
    <citation type="journal article" date="2017" name="MBio">
        <title>Type VI secretion-mediated competition in the bee gut microbiome.</title>
        <authorList>
            <person name="Steele M.I."/>
            <person name="Kwong W.K."/>
            <person name="Powell J.E."/>
            <person name="Whiteley M."/>
            <person name="Moran N.A."/>
        </authorList>
    </citation>
    <scope>NUCLEOTIDE SEQUENCE [LARGE SCALE GENOMIC DNA]</scope>
    <source>
        <strain evidence="2 3">App2-2</strain>
    </source>
</reference>
<feature type="transmembrane region" description="Helical" evidence="1">
    <location>
        <begin position="23"/>
        <end position="48"/>
    </location>
</feature>
<sequence length="132" mass="14152">MFGCTDGLWCWVFGVNYFYLSNILFFVLLVLAGICSGCMLLVLIYAVTLLMCFDLNMRCSGTAINRVDGDGCAWASDGLIDFFYAVGAGKAVAAFVLATGGLAGGELADGAFSKPESEHLFHGAFLYLKMAR</sequence>
<dbReference type="Proteomes" id="UP000231293">
    <property type="component" value="Unassembled WGS sequence"/>
</dbReference>
<accession>A0A2N9WW62</accession>
<dbReference type="AlphaFoldDB" id="A0A2N9WW62"/>
<evidence type="ECO:0000313" key="3">
    <source>
        <dbReference type="Proteomes" id="UP000231293"/>
    </source>
</evidence>
<comment type="caution">
    <text evidence="2">The sequence shown here is derived from an EMBL/GenBank/DDBJ whole genome shotgun (WGS) entry which is preliminary data.</text>
</comment>
<evidence type="ECO:0000313" key="2">
    <source>
        <dbReference type="EMBL" id="PIT17814.1"/>
    </source>
</evidence>
<gene>
    <name evidence="2" type="ORF">BGI32_01835</name>
</gene>
<keyword evidence="1" id="KW-1133">Transmembrane helix</keyword>
<proteinExistence type="predicted"/>